<protein>
    <recommendedName>
        <fullName evidence="2">Intermembrane lipid transfer protein VPS13-like C-terminal domain-containing protein</fullName>
    </recommendedName>
</protein>
<dbReference type="PANTHER" id="PTHR16166:SF93">
    <property type="entry name" value="INTERMEMBRANE LIPID TRANSFER PROTEIN VPS13"/>
    <property type="match status" value="1"/>
</dbReference>
<dbReference type="GO" id="GO:0045053">
    <property type="term" value="P:protein retention in Golgi apparatus"/>
    <property type="evidence" value="ECO:0007669"/>
    <property type="project" value="TreeGrafter"/>
</dbReference>
<dbReference type="Proteomes" id="UP001177003">
    <property type="component" value="Chromosome 1"/>
</dbReference>
<evidence type="ECO:0000256" key="1">
    <source>
        <dbReference type="ARBA" id="ARBA00006545"/>
    </source>
</evidence>
<keyword evidence="4" id="KW-1185">Reference proteome</keyword>
<evidence type="ECO:0000313" key="4">
    <source>
        <dbReference type="Proteomes" id="UP001177003"/>
    </source>
</evidence>
<proteinExistence type="inferred from homology"/>
<comment type="similarity">
    <text evidence="1">Belongs to the VPS13 family.</text>
</comment>
<feature type="domain" description="Intermembrane lipid transfer protein VPS13-like C-terminal" evidence="2">
    <location>
        <begin position="515"/>
        <end position="626"/>
    </location>
</feature>
<reference evidence="3" key="1">
    <citation type="submission" date="2023-04" db="EMBL/GenBank/DDBJ databases">
        <authorList>
            <person name="Vijverberg K."/>
            <person name="Xiong W."/>
            <person name="Schranz E."/>
        </authorList>
    </citation>
    <scope>NUCLEOTIDE SEQUENCE</scope>
</reference>
<dbReference type="PANTHER" id="PTHR16166">
    <property type="entry name" value="VACUOLAR PROTEIN SORTING-ASSOCIATED PROTEIN VPS13"/>
    <property type="match status" value="1"/>
</dbReference>
<organism evidence="3 4">
    <name type="scientific">Lactuca saligna</name>
    <name type="common">Willowleaf lettuce</name>
    <dbReference type="NCBI Taxonomy" id="75948"/>
    <lineage>
        <taxon>Eukaryota</taxon>
        <taxon>Viridiplantae</taxon>
        <taxon>Streptophyta</taxon>
        <taxon>Embryophyta</taxon>
        <taxon>Tracheophyta</taxon>
        <taxon>Spermatophyta</taxon>
        <taxon>Magnoliopsida</taxon>
        <taxon>eudicotyledons</taxon>
        <taxon>Gunneridae</taxon>
        <taxon>Pentapetalae</taxon>
        <taxon>asterids</taxon>
        <taxon>campanulids</taxon>
        <taxon>Asterales</taxon>
        <taxon>Asteraceae</taxon>
        <taxon>Cichorioideae</taxon>
        <taxon>Cichorieae</taxon>
        <taxon>Lactucinae</taxon>
        <taxon>Lactuca</taxon>
    </lineage>
</organism>
<dbReference type="AlphaFoldDB" id="A0AA35Y564"/>
<dbReference type="InterPro" id="IPR026847">
    <property type="entry name" value="VPS13"/>
</dbReference>
<dbReference type="GO" id="GO:0006623">
    <property type="term" value="P:protein targeting to vacuole"/>
    <property type="evidence" value="ECO:0007669"/>
    <property type="project" value="TreeGrafter"/>
</dbReference>
<evidence type="ECO:0000259" key="2">
    <source>
        <dbReference type="Pfam" id="PF25037"/>
    </source>
</evidence>
<dbReference type="Pfam" id="PF25037">
    <property type="entry name" value="VPS13_C"/>
    <property type="match status" value="1"/>
</dbReference>
<gene>
    <name evidence="3" type="ORF">LSALG_LOCUS8155</name>
</gene>
<dbReference type="InterPro" id="IPR056748">
    <property type="entry name" value="VPS13-like_C"/>
</dbReference>
<accession>A0AA35Y564</accession>
<dbReference type="EMBL" id="OX465077">
    <property type="protein sequence ID" value="CAI9267689.1"/>
    <property type="molecule type" value="Genomic_DNA"/>
</dbReference>
<evidence type="ECO:0000313" key="3">
    <source>
        <dbReference type="EMBL" id="CAI9267689.1"/>
    </source>
</evidence>
<sequence>MSSFVQIHFPASTGLKTVVCCYPSISGKLKVVMIHGAVFLLVQLLHIHGEDLGRQKMLEIRMDNDTKEPTNYNIDDIRDYPPVQVDEGATKAVRVTIMKEEKMNVVMIRDWIPDNNESKEDTSKAIVAASSSQQTNSKDLQPDVATSNSEVHLTLELIEFGLSVIDHTPEEILYLSVQNLQLSHSSGLGSGISRMKLRMRGIQVDNQLPLTPMPVIFRPQRLGVEADYVLKFSMTQQSDGSVDFAAYPYIGLQGPENSAFVISVHEPIIWRLHGMVQQIDFSRFGDNSETTAVKVDPIVDIGVLNISEFRFKFSMAMSPTQRPVGVLGFWASLMTALGNTENMPIRVNQRFLENLSLRQSVLITNAISNITKDILSQPLQLLSGVDILGNASSAFGHMSKGVAALSMDKKFIQSRQRQENKGVEDFGDVIREGGGALAKGLFRGVTGILTKPLEGAKASGVEGFVSGVGKGIIGAAAQPVSGVLDLLSKTTEGANAMRMKIAAAITSEDLLLRRRLPRVISGDNLLKPYDEYRAQGQVILQLAESGSFFLQVDLFKVRGKFALSDAYEDHFSLRKDKILLVTHRRVMLLQTSNIITQKKFNPARDPCLVLWDVLWEDLATMELTTGKKDHANAPPSKLILYLKSKTSDNDQKRSVKCYRDTKQAMEVYSSIEQAMRTYAPKGSLKEAHKRKVKRPYAATTDVSTAEAVFLKERPHMSLDLNYQVISIKEDFHP</sequence>
<name>A0AA35Y564_LACSI</name>